<dbReference type="Proteomes" id="UP001556367">
    <property type="component" value="Unassembled WGS sequence"/>
</dbReference>
<evidence type="ECO:0000256" key="1">
    <source>
        <dbReference type="ARBA" id="ARBA00022857"/>
    </source>
</evidence>
<keyword evidence="2" id="KW-0560">Oxidoreductase</keyword>
<keyword evidence="1" id="KW-0521">NADP</keyword>
<dbReference type="InterPro" id="IPR008030">
    <property type="entry name" value="NmrA-like"/>
</dbReference>
<dbReference type="Gene3D" id="3.40.50.720">
    <property type="entry name" value="NAD(P)-binding Rossmann-like Domain"/>
    <property type="match status" value="1"/>
</dbReference>
<sequence>MSTTIPKQNVVIVAVTGRTGESIARGLAESGQFSITGTVRPESLNKPLVDELKALGITVVPLDWQKATPSELQALFANADAVLSACNWETLGDQTRLIDAAKVAGVKRFVPCDWGTVCPPGAMALEDTKRAIHEYIFKAGVPYTIIAVGFWYEITFPPLEDAFGGWLYQTPGPGDVKSAVVNREHIGRIVARILDDAGTIGARVLANEDEVTLDQVWALADKYAPGKLDGKRVKLSDEEVERRLAAAIASQDMYFRLLEYSKSMYISGHNSEAAARESGWIIARERYPDLKVQTAEEWAIQNYSASA</sequence>
<keyword evidence="5" id="KW-1185">Reference proteome</keyword>
<evidence type="ECO:0000313" key="4">
    <source>
        <dbReference type="EMBL" id="KAL0948745.1"/>
    </source>
</evidence>
<evidence type="ECO:0000256" key="2">
    <source>
        <dbReference type="ARBA" id="ARBA00023002"/>
    </source>
</evidence>
<dbReference type="Pfam" id="PF05368">
    <property type="entry name" value="NmrA"/>
    <property type="match status" value="1"/>
</dbReference>
<feature type="domain" description="NmrA-like" evidence="3">
    <location>
        <begin position="7"/>
        <end position="229"/>
    </location>
</feature>
<evidence type="ECO:0000313" key="5">
    <source>
        <dbReference type="Proteomes" id="UP001556367"/>
    </source>
</evidence>
<accession>A0ABR3J0V0</accession>
<evidence type="ECO:0000259" key="3">
    <source>
        <dbReference type="Pfam" id="PF05368"/>
    </source>
</evidence>
<gene>
    <name evidence="4" type="ORF">HGRIS_008878</name>
</gene>
<dbReference type="InterPro" id="IPR051609">
    <property type="entry name" value="NmrA/Isoflavone_reductase-like"/>
</dbReference>
<dbReference type="PANTHER" id="PTHR47706">
    <property type="entry name" value="NMRA-LIKE FAMILY PROTEIN"/>
    <property type="match status" value="1"/>
</dbReference>
<protein>
    <recommendedName>
        <fullName evidence="3">NmrA-like domain-containing protein</fullName>
    </recommendedName>
</protein>
<proteinExistence type="predicted"/>
<name>A0ABR3J0V0_9AGAR</name>
<dbReference type="EMBL" id="JASNQZ010000012">
    <property type="protein sequence ID" value="KAL0948745.1"/>
    <property type="molecule type" value="Genomic_DNA"/>
</dbReference>
<organism evidence="4 5">
    <name type="scientific">Hohenbuehelia grisea</name>
    <dbReference type="NCBI Taxonomy" id="104357"/>
    <lineage>
        <taxon>Eukaryota</taxon>
        <taxon>Fungi</taxon>
        <taxon>Dikarya</taxon>
        <taxon>Basidiomycota</taxon>
        <taxon>Agaricomycotina</taxon>
        <taxon>Agaricomycetes</taxon>
        <taxon>Agaricomycetidae</taxon>
        <taxon>Agaricales</taxon>
        <taxon>Pleurotineae</taxon>
        <taxon>Pleurotaceae</taxon>
        <taxon>Hohenbuehelia</taxon>
    </lineage>
</organism>
<dbReference type="PANTHER" id="PTHR47706:SF6">
    <property type="entry name" value="NMRA-LIKE FAMILY PROTEIN (AFU_ORTHOLOGUE AFUA_6G00280)"/>
    <property type="match status" value="1"/>
</dbReference>
<dbReference type="Gene3D" id="3.90.25.10">
    <property type="entry name" value="UDP-galactose 4-epimerase, domain 1"/>
    <property type="match status" value="1"/>
</dbReference>
<reference evidence="5" key="1">
    <citation type="submission" date="2024-06" db="EMBL/GenBank/DDBJ databases">
        <title>Multi-omics analyses provide insights into the biosynthesis of the anticancer antibiotic pleurotin in Hohenbuehelia grisea.</title>
        <authorList>
            <person name="Weaver J.A."/>
            <person name="Alberti F."/>
        </authorList>
    </citation>
    <scope>NUCLEOTIDE SEQUENCE [LARGE SCALE GENOMIC DNA]</scope>
    <source>
        <strain evidence="5">T-177</strain>
    </source>
</reference>
<dbReference type="InterPro" id="IPR036291">
    <property type="entry name" value="NAD(P)-bd_dom_sf"/>
</dbReference>
<dbReference type="SUPFAM" id="SSF51735">
    <property type="entry name" value="NAD(P)-binding Rossmann-fold domains"/>
    <property type="match status" value="1"/>
</dbReference>
<comment type="caution">
    <text evidence="4">The sequence shown here is derived from an EMBL/GenBank/DDBJ whole genome shotgun (WGS) entry which is preliminary data.</text>
</comment>